<evidence type="ECO:0000313" key="1">
    <source>
        <dbReference type="EMBL" id="SFY01695.1"/>
    </source>
</evidence>
<proteinExistence type="predicted"/>
<dbReference type="EMBL" id="FPJO01000009">
    <property type="protein sequence ID" value="SFY01695.1"/>
    <property type="molecule type" value="Genomic_DNA"/>
</dbReference>
<dbReference type="AlphaFoldDB" id="A0A1K2BSE3"/>
<dbReference type="Proteomes" id="UP000181909">
    <property type="component" value="Unassembled WGS sequence"/>
</dbReference>
<gene>
    <name evidence="1" type="ORF">SAMN02787144_1009134</name>
</gene>
<evidence type="ECO:0000313" key="2">
    <source>
        <dbReference type="Proteomes" id="UP000181909"/>
    </source>
</evidence>
<sequence>MTTVMGAAPSGVAAHTVSISRRASSSRPKKWWLSAALKYSVPG</sequence>
<accession>A0A1K2BSE3</accession>
<protein>
    <submittedName>
        <fullName evidence="1">Uncharacterized protein</fullName>
    </submittedName>
</protein>
<reference evidence="1 2" key="1">
    <citation type="submission" date="2016-11" db="EMBL/GenBank/DDBJ databases">
        <authorList>
            <person name="Jaros S."/>
            <person name="Januszkiewicz K."/>
            <person name="Wedrychowicz H."/>
        </authorList>
    </citation>
    <scope>NUCLEOTIDE SEQUENCE [LARGE SCALE GENOMIC DNA]</scope>
    <source>
        <strain evidence="1 2">OK807</strain>
    </source>
</reference>
<name>A0A1K2BSE3_STRAR</name>
<organism evidence="1 2">
    <name type="scientific">Streptomyces atratus</name>
    <dbReference type="NCBI Taxonomy" id="1893"/>
    <lineage>
        <taxon>Bacteria</taxon>
        <taxon>Bacillati</taxon>
        <taxon>Actinomycetota</taxon>
        <taxon>Actinomycetes</taxon>
        <taxon>Kitasatosporales</taxon>
        <taxon>Streptomycetaceae</taxon>
        <taxon>Streptomyces</taxon>
    </lineage>
</organism>